<dbReference type="EMBL" id="JAMZMK010000494">
    <property type="protein sequence ID" value="KAI7756253.1"/>
    <property type="molecule type" value="Genomic_DNA"/>
</dbReference>
<keyword evidence="10" id="KW-1185">Reference proteome</keyword>
<comment type="catalytic activity">
    <reaction evidence="8">
        <text>guanosine(26) in tRNA + 2 S-adenosyl-L-methionine = N(2)-dimethylguanosine(26) in tRNA + 2 S-adenosyl-L-homocysteine + 2 H(+)</text>
        <dbReference type="Rhea" id="RHEA:43140"/>
        <dbReference type="Rhea" id="RHEA-COMP:10359"/>
        <dbReference type="Rhea" id="RHEA-COMP:10360"/>
        <dbReference type="ChEBI" id="CHEBI:15378"/>
        <dbReference type="ChEBI" id="CHEBI:57856"/>
        <dbReference type="ChEBI" id="CHEBI:59789"/>
        <dbReference type="ChEBI" id="CHEBI:74269"/>
        <dbReference type="ChEBI" id="CHEBI:74513"/>
        <dbReference type="EC" id="2.1.1.216"/>
    </reaction>
</comment>
<accession>A0AAD5GYI0</accession>
<dbReference type="PANTHER" id="PTHR10631">
    <property type="entry name" value="N 2 ,N 2 -DIMETHYLGUANOSINE TRNA METHYLTRANSFERASE"/>
    <property type="match status" value="1"/>
</dbReference>
<evidence type="ECO:0000256" key="7">
    <source>
        <dbReference type="ARBA" id="ARBA00039099"/>
    </source>
</evidence>
<evidence type="ECO:0000313" key="10">
    <source>
        <dbReference type="Proteomes" id="UP001206925"/>
    </source>
</evidence>
<evidence type="ECO:0000256" key="1">
    <source>
        <dbReference type="ARBA" id="ARBA00022555"/>
    </source>
</evidence>
<dbReference type="GO" id="GO:0000049">
    <property type="term" value="F:tRNA binding"/>
    <property type="evidence" value="ECO:0007669"/>
    <property type="project" value="UniProtKB-KW"/>
</dbReference>
<evidence type="ECO:0000256" key="3">
    <source>
        <dbReference type="ARBA" id="ARBA00022679"/>
    </source>
</evidence>
<evidence type="ECO:0000256" key="2">
    <source>
        <dbReference type="ARBA" id="ARBA00022603"/>
    </source>
</evidence>
<protein>
    <recommendedName>
        <fullName evidence="7">tRNA (guanine(26)-N(2))-dimethyltransferase</fullName>
        <ecNumber evidence="7">2.1.1.216</ecNumber>
    </recommendedName>
</protein>
<dbReference type="EC" id="2.1.1.216" evidence="7"/>
<evidence type="ECO:0000313" key="9">
    <source>
        <dbReference type="EMBL" id="KAI7756253.1"/>
    </source>
</evidence>
<keyword evidence="5" id="KW-0819">tRNA processing</keyword>
<evidence type="ECO:0000256" key="6">
    <source>
        <dbReference type="ARBA" id="ARBA00022884"/>
    </source>
</evidence>
<reference evidence="9" key="1">
    <citation type="submission" date="2022-06" db="EMBL/GenBank/DDBJ databases">
        <title>Uncovering the hologenomic basis of an extraordinary plant invasion.</title>
        <authorList>
            <person name="Bieker V.C."/>
            <person name="Martin M.D."/>
            <person name="Gilbert T."/>
            <person name="Hodgins K."/>
            <person name="Battlay P."/>
            <person name="Petersen B."/>
            <person name="Wilson J."/>
        </authorList>
    </citation>
    <scope>NUCLEOTIDE SEQUENCE</scope>
    <source>
        <strain evidence="9">AA19_3_7</strain>
        <tissue evidence="9">Leaf</tissue>
    </source>
</reference>
<dbReference type="InterPro" id="IPR002905">
    <property type="entry name" value="Trm1"/>
</dbReference>
<dbReference type="GO" id="GO:0002940">
    <property type="term" value="P:tRNA N2-guanine methylation"/>
    <property type="evidence" value="ECO:0007669"/>
    <property type="project" value="TreeGrafter"/>
</dbReference>
<dbReference type="AlphaFoldDB" id="A0AAD5GYI0"/>
<name>A0AAD5GYI0_AMBAR</name>
<keyword evidence="2" id="KW-0489">Methyltransferase</keyword>
<dbReference type="Proteomes" id="UP001206925">
    <property type="component" value="Unassembled WGS sequence"/>
</dbReference>
<gene>
    <name evidence="9" type="ORF">M8C21_028288</name>
</gene>
<evidence type="ECO:0000256" key="8">
    <source>
        <dbReference type="ARBA" id="ARBA00051897"/>
    </source>
</evidence>
<dbReference type="GO" id="GO:0005634">
    <property type="term" value="C:nucleus"/>
    <property type="evidence" value="ECO:0007669"/>
    <property type="project" value="TreeGrafter"/>
</dbReference>
<keyword evidence="6" id="KW-0694">RNA-binding</keyword>
<keyword evidence="4" id="KW-0949">S-adenosyl-L-methionine</keyword>
<evidence type="ECO:0000256" key="5">
    <source>
        <dbReference type="ARBA" id="ARBA00022694"/>
    </source>
</evidence>
<dbReference type="SUPFAM" id="SSF53335">
    <property type="entry name" value="S-adenosyl-L-methionine-dependent methyltransferases"/>
    <property type="match status" value="1"/>
</dbReference>
<proteinExistence type="predicted"/>
<dbReference type="InterPro" id="IPR029063">
    <property type="entry name" value="SAM-dependent_MTases_sf"/>
</dbReference>
<comment type="caution">
    <text evidence="9">The sequence shown here is derived from an EMBL/GenBank/DDBJ whole genome shotgun (WGS) entry which is preliminary data.</text>
</comment>
<evidence type="ECO:0000256" key="4">
    <source>
        <dbReference type="ARBA" id="ARBA00022691"/>
    </source>
</evidence>
<sequence>MCGSIWSDPVHDQDWMASILAYVKAMKNRYPAFDKISAILTTISEISCDQCWLCISGTHVNPLGLKSDGAMDVIWDIMRCWVKNHPVKEQSPDQSGSVILAEELVLQANFTQAVASLSKAKSKKVARFLPNPERYWGQKRRAGRTITIKHVSLLGADAVNGVLNNNDQEAEVPQVKRQKTGDLTSISCKSNNQEPDMQKRAFYLCMKLPYQNL</sequence>
<dbReference type="PANTHER" id="PTHR10631:SF3">
    <property type="entry name" value="TRNA (GUANINE(26)-N(2))-DIMETHYLTRANSFERASE"/>
    <property type="match status" value="1"/>
</dbReference>
<organism evidence="9 10">
    <name type="scientific">Ambrosia artemisiifolia</name>
    <name type="common">Common ragweed</name>
    <dbReference type="NCBI Taxonomy" id="4212"/>
    <lineage>
        <taxon>Eukaryota</taxon>
        <taxon>Viridiplantae</taxon>
        <taxon>Streptophyta</taxon>
        <taxon>Embryophyta</taxon>
        <taxon>Tracheophyta</taxon>
        <taxon>Spermatophyta</taxon>
        <taxon>Magnoliopsida</taxon>
        <taxon>eudicotyledons</taxon>
        <taxon>Gunneridae</taxon>
        <taxon>Pentapetalae</taxon>
        <taxon>asterids</taxon>
        <taxon>campanulids</taxon>
        <taxon>Asterales</taxon>
        <taxon>Asteraceae</taxon>
        <taxon>Asteroideae</taxon>
        <taxon>Heliantheae alliance</taxon>
        <taxon>Heliantheae</taxon>
        <taxon>Ambrosia</taxon>
    </lineage>
</organism>
<keyword evidence="3" id="KW-0808">Transferase</keyword>
<dbReference type="GO" id="GO:0160104">
    <property type="term" value="F:tRNA (guanine(26)-N2)-dimethyltransferase activity"/>
    <property type="evidence" value="ECO:0007669"/>
    <property type="project" value="UniProtKB-EC"/>
</dbReference>
<keyword evidence="1" id="KW-0820">tRNA-binding</keyword>